<evidence type="ECO:0000256" key="1">
    <source>
        <dbReference type="ARBA" id="ARBA00004141"/>
    </source>
</evidence>
<keyword evidence="8" id="KW-1185">Reference proteome</keyword>
<evidence type="ECO:0000313" key="8">
    <source>
        <dbReference type="Proteomes" id="UP000053825"/>
    </source>
</evidence>
<dbReference type="PANTHER" id="PTHR12290">
    <property type="entry name" value="CORNICHON-RELATED"/>
    <property type="match status" value="1"/>
</dbReference>
<dbReference type="SMART" id="SM01398">
    <property type="entry name" value="Cornichon"/>
    <property type="match status" value="1"/>
</dbReference>
<evidence type="ECO:0000256" key="6">
    <source>
        <dbReference type="SAM" id="Phobius"/>
    </source>
</evidence>
<dbReference type="AlphaFoldDB" id="A0A0L7QY12"/>
<name>A0A0L7QY12_9HYME</name>
<dbReference type="GO" id="GO:0016192">
    <property type="term" value="P:vesicle-mediated transport"/>
    <property type="evidence" value="ECO:0007669"/>
    <property type="project" value="InterPro"/>
</dbReference>
<dbReference type="Proteomes" id="UP000053825">
    <property type="component" value="Unassembled WGS sequence"/>
</dbReference>
<gene>
    <name evidence="7" type="ORF">WH47_03148</name>
</gene>
<dbReference type="STRING" id="597456.A0A0L7QY12"/>
<evidence type="ECO:0000256" key="5">
    <source>
        <dbReference type="ARBA" id="ARBA00023136"/>
    </source>
</evidence>
<comment type="subcellular location">
    <subcellularLocation>
        <location evidence="1">Membrane</location>
        <topology evidence="1">Multi-pass membrane protein</topology>
    </subcellularLocation>
</comment>
<reference evidence="7 8" key="1">
    <citation type="submission" date="2015-07" db="EMBL/GenBank/DDBJ databases">
        <title>The genome of Habropoda laboriosa.</title>
        <authorList>
            <person name="Pan H."/>
            <person name="Kapheim K."/>
        </authorList>
    </citation>
    <scope>NUCLEOTIDE SEQUENCE [LARGE SCALE GENOMIC DNA]</scope>
    <source>
        <strain evidence="7">0110345459</strain>
    </source>
</reference>
<evidence type="ECO:0000256" key="3">
    <source>
        <dbReference type="ARBA" id="ARBA00022692"/>
    </source>
</evidence>
<accession>A0A0L7QY12</accession>
<dbReference type="EMBL" id="KQ414697">
    <property type="protein sequence ID" value="KOC63503.1"/>
    <property type="molecule type" value="Genomic_DNA"/>
</dbReference>
<feature type="transmembrane region" description="Helical" evidence="6">
    <location>
        <begin position="64"/>
        <end position="87"/>
    </location>
</feature>
<evidence type="ECO:0000313" key="7">
    <source>
        <dbReference type="EMBL" id="KOC63503.1"/>
    </source>
</evidence>
<feature type="transmembrane region" description="Helical" evidence="6">
    <location>
        <begin position="118"/>
        <end position="141"/>
    </location>
</feature>
<dbReference type="GO" id="GO:0016020">
    <property type="term" value="C:membrane"/>
    <property type="evidence" value="ECO:0007669"/>
    <property type="project" value="UniProtKB-SubCell"/>
</dbReference>
<evidence type="ECO:0000256" key="2">
    <source>
        <dbReference type="ARBA" id="ARBA00010095"/>
    </source>
</evidence>
<proteinExistence type="inferred from homology"/>
<sequence>MGLISEPLLFVLALIDTGSVLFLLVYFVITLSDLECDYLNAQQCCSKLNTWVVPKLISHTFLEFLLLTHGQLILCLVNLPMTLWLLYEYFGVPSGNMGVYDPTEIHNRGQLKRHTRDCMIYLGYYLIFFFIYLYCMIIALLKGDPINRNEDEMMHTE</sequence>
<feature type="transmembrane region" description="Helical" evidence="6">
    <location>
        <begin position="7"/>
        <end position="29"/>
    </location>
</feature>
<comment type="similarity">
    <text evidence="2">Belongs to the cornichon family.</text>
</comment>
<dbReference type="Pfam" id="PF03311">
    <property type="entry name" value="Cornichon"/>
    <property type="match status" value="1"/>
</dbReference>
<evidence type="ECO:0000256" key="4">
    <source>
        <dbReference type="ARBA" id="ARBA00022989"/>
    </source>
</evidence>
<protein>
    <submittedName>
        <fullName evidence="7">Protein cornichon like protein 4</fullName>
    </submittedName>
</protein>
<keyword evidence="5 6" id="KW-0472">Membrane</keyword>
<organism evidence="7 8">
    <name type="scientific">Habropoda laboriosa</name>
    <dbReference type="NCBI Taxonomy" id="597456"/>
    <lineage>
        <taxon>Eukaryota</taxon>
        <taxon>Metazoa</taxon>
        <taxon>Ecdysozoa</taxon>
        <taxon>Arthropoda</taxon>
        <taxon>Hexapoda</taxon>
        <taxon>Insecta</taxon>
        <taxon>Pterygota</taxon>
        <taxon>Neoptera</taxon>
        <taxon>Endopterygota</taxon>
        <taxon>Hymenoptera</taxon>
        <taxon>Apocrita</taxon>
        <taxon>Aculeata</taxon>
        <taxon>Apoidea</taxon>
        <taxon>Anthophila</taxon>
        <taxon>Apidae</taxon>
        <taxon>Habropoda</taxon>
    </lineage>
</organism>
<keyword evidence="3 6" id="KW-0812">Transmembrane</keyword>
<keyword evidence="4 6" id="KW-1133">Transmembrane helix</keyword>
<dbReference type="InterPro" id="IPR003377">
    <property type="entry name" value="Cornichon"/>
</dbReference>
<dbReference type="OrthoDB" id="8775810at2759"/>